<feature type="transmembrane region" description="Helical" evidence="1">
    <location>
        <begin position="236"/>
        <end position="254"/>
    </location>
</feature>
<keyword evidence="1" id="KW-0812">Transmembrane</keyword>
<feature type="transmembrane region" description="Helical" evidence="1">
    <location>
        <begin position="186"/>
        <end position="206"/>
    </location>
</feature>
<organism evidence="4 5">
    <name type="scientific">Paenibacillus segetis</name>
    <dbReference type="NCBI Taxonomy" id="1325360"/>
    <lineage>
        <taxon>Bacteria</taxon>
        <taxon>Bacillati</taxon>
        <taxon>Bacillota</taxon>
        <taxon>Bacilli</taxon>
        <taxon>Bacillales</taxon>
        <taxon>Paenibacillaceae</taxon>
        <taxon>Paenibacillus</taxon>
    </lineage>
</organism>
<dbReference type="Pfam" id="PF19124">
    <property type="entry name" value="DUF5808"/>
    <property type="match status" value="1"/>
</dbReference>
<feature type="transmembrane region" description="Helical" evidence="1">
    <location>
        <begin position="266"/>
        <end position="288"/>
    </location>
</feature>
<evidence type="ECO:0000313" key="5">
    <source>
        <dbReference type="Proteomes" id="UP000659344"/>
    </source>
</evidence>
<dbReference type="InterPro" id="IPR014574">
    <property type="entry name" value="UCP032908"/>
</dbReference>
<dbReference type="Pfam" id="PF07853">
    <property type="entry name" value="DUF1648"/>
    <property type="match status" value="1"/>
</dbReference>
<sequence length="366" mass="41243">MQIVSAFILILLFAPISIMLAFMPYLTRETVSFGVSVSEEHYRSDLLRGMRKTFASISCIIYGILFIIGLIGLLNTTGELGQGITLGVCIIGMILVSTILNLIFYFKMKQLKPSLPPGPTNKTFIAVDTNFRRQKLAVSNKWFLIHFAITVICAIFVFANYDRIPDTIAMKFDFQGNVVRTAAKSMWTVLFPSIMQLIMILMFLLINRSISSSKQQVHAANPEQSVRQNIIFRRRWSMFTLISSFAMIILFTLIQFNMMYPQSIEIIMFVSVLIPIFIVLFALVLSITTGQGGSRIGRSKVGSPIQPVNDDAYWKLGVVYFNPQDPAIWVEKRSGIGWTVNFANPKGWLMLIGIIVIIVAVSFYKG</sequence>
<dbReference type="RefSeq" id="WP_188542291.1">
    <property type="nucleotide sequence ID" value="NZ_BMFT01000005.1"/>
</dbReference>
<gene>
    <name evidence="4" type="ORF">GCM10008013_46650</name>
</gene>
<feature type="transmembrane region" description="Helical" evidence="1">
    <location>
        <begin position="53"/>
        <end position="74"/>
    </location>
</feature>
<feature type="transmembrane region" description="Helical" evidence="1">
    <location>
        <begin position="6"/>
        <end position="26"/>
    </location>
</feature>
<feature type="transmembrane region" description="Helical" evidence="1">
    <location>
        <begin position="142"/>
        <end position="161"/>
    </location>
</feature>
<accession>A0ABQ1YU21</accession>
<evidence type="ECO:0000259" key="3">
    <source>
        <dbReference type="Pfam" id="PF19124"/>
    </source>
</evidence>
<feature type="domain" description="DUF1648" evidence="2">
    <location>
        <begin position="149"/>
        <end position="195"/>
    </location>
</feature>
<evidence type="ECO:0000259" key="2">
    <source>
        <dbReference type="Pfam" id="PF07853"/>
    </source>
</evidence>
<dbReference type="InterPro" id="IPR043831">
    <property type="entry name" value="DUF5808"/>
</dbReference>
<feature type="domain" description="DUF5808" evidence="3">
    <location>
        <begin position="323"/>
        <end position="348"/>
    </location>
</feature>
<comment type="caution">
    <text evidence="4">The sequence shown here is derived from an EMBL/GenBank/DDBJ whole genome shotgun (WGS) entry which is preliminary data.</text>
</comment>
<dbReference type="PANTHER" id="PTHR37810:SF9">
    <property type="entry name" value="MEMBRANE PROTEIN"/>
    <property type="match status" value="1"/>
</dbReference>
<feature type="transmembrane region" description="Helical" evidence="1">
    <location>
        <begin position="347"/>
        <end position="364"/>
    </location>
</feature>
<dbReference type="Proteomes" id="UP000659344">
    <property type="component" value="Unassembled WGS sequence"/>
</dbReference>
<proteinExistence type="predicted"/>
<evidence type="ECO:0000256" key="1">
    <source>
        <dbReference type="SAM" id="Phobius"/>
    </source>
</evidence>
<dbReference type="PIRSF" id="PIRSF032908">
    <property type="entry name" value="UCP032908"/>
    <property type="match status" value="1"/>
</dbReference>
<dbReference type="InterPro" id="IPR012867">
    <property type="entry name" value="DUF1648"/>
</dbReference>
<evidence type="ECO:0000313" key="4">
    <source>
        <dbReference type="EMBL" id="GGH38512.1"/>
    </source>
</evidence>
<keyword evidence="1" id="KW-1133">Transmembrane helix</keyword>
<keyword evidence="5" id="KW-1185">Reference proteome</keyword>
<reference evidence="5" key="1">
    <citation type="journal article" date="2019" name="Int. J. Syst. Evol. Microbiol.">
        <title>The Global Catalogue of Microorganisms (GCM) 10K type strain sequencing project: providing services to taxonomists for standard genome sequencing and annotation.</title>
        <authorList>
            <consortium name="The Broad Institute Genomics Platform"/>
            <consortium name="The Broad Institute Genome Sequencing Center for Infectious Disease"/>
            <person name="Wu L."/>
            <person name="Ma J."/>
        </authorList>
    </citation>
    <scope>NUCLEOTIDE SEQUENCE [LARGE SCALE GENOMIC DNA]</scope>
    <source>
        <strain evidence="5">CGMCC 1.12769</strain>
    </source>
</reference>
<name>A0ABQ1YU21_9BACL</name>
<keyword evidence="1" id="KW-0472">Membrane</keyword>
<dbReference type="EMBL" id="BMFT01000005">
    <property type="protein sequence ID" value="GGH38512.1"/>
    <property type="molecule type" value="Genomic_DNA"/>
</dbReference>
<dbReference type="PANTHER" id="PTHR37810">
    <property type="entry name" value="IMMUNITY PROTEIN SDPI"/>
    <property type="match status" value="1"/>
</dbReference>
<protein>
    <submittedName>
        <fullName evidence="4">Membrane protein</fullName>
    </submittedName>
</protein>
<feature type="transmembrane region" description="Helical" evidence="1">
    <location>
        <begin position="80"/>
        <end position="106"/>
    </location>
</feature>